<proteinExistence type="predicted"/>
<gene>
    <name evidence="2" type="ORF">Dsin_022234</name>
</gene>
<dbReference type="Pfam" id="PF14111">
    <property type="entry name" value="DUF4283"/>
    <property type="match status" value="1"/>
</dbReference>
<feature type="domain" description="DUF4283" evidence="1">
    <location>
        <begin position="4"/>
        <end position="64"/>
    </location>
</feature>
<dbReference type="AlphaFoldDB" id="A0AAE0DZV8"/>
<keyword evidence="3" id="KW-1185">Reference proteome</keyword>
<sequence>MHRMSLCVVGKVLSNIKVNREAFMRVFRRIWQVDKGLDIESVTGNMFTFHFRDEDDMSRVISGSLGALMMHLLLWRDRRVRVLWSLWVSTWQISGCKYTKCPFFACQRISDGS</sequence>
<evidence type="ECO:0000313" key="2">
    <source>
        <dbReference type="EMBL" id="KAK3198819.1"/>
    </source>
</evidence>
<dbReference type="Proteomes" id="UP001281410">
    <property type="component" value="Unassembled WGS sequence"/>
</dbReference>
<reference evidence="2" key="1">
    <citation type="journal article" date="2023" name="Plant J.">
        <title>Genome sequences and population genomics provide insights into the demographic history, inbreeding, and mutation load of two 'living fossil' tree species of Dipteronia.</title>
        <authorList>
            <person name="Feng Y."/>
            <person name="Comes H.P."/>
            <person name="Chen J."/>
            <person name="Zhu S."/>
            <person name="Lu R."/>
            <person name="Zhang X."/>
            <person name="Li P."/>
            <person name="Qiu J."/>
            <person name="Olsen K.M."/>
            <person name="Qiu Y."/>
        </authorList>
    </citation>
    <scope>NUCLEOTIDE SEQUENCE</scope>
    <source>
        <strain evidence="2">NBL</strain>
    </source>
</reference>
<accession>A0AAE0DZV8</accession>
<dbReference type="InterPro" id="IPR025558">
    <property type="entry name" value="DUF4283"/>
</dbReference>
<dbReference type="EMBL" id="JANJYJ010000007">
    <property type="protein sequence ID" value="KAK3198819.1"/>
    <property type="molecule type" value="Genomic_DNA"/>
</dbReference>
<organism evidence="2 3">
    <name type="scientific">Dipteronia sinensis</name>
    <dbReference type="NCBI Taxonomy" id="43782"/>
    <lineage>
        <taxon>Eukaryota</taxon>
        <taxon>Viridiplantae</taxon>
        <taxon>Streptophyta</taxon>
        <taxon>Embryophyta</taxon>
        <taxon>Tracheophyta</taxon>
        <taxon>Spermatophyta</taxon>
        <taxon>Magnoliopsida</taxon>
        <taxon>eudicotyledons</taxon>
        <taxon>Gunneridae</taxon>
        <taxon>Pentapetalae</taxon>
        <taxon>rosids</taxon>
        <taxon>malvids</taxon>
        <taxon>Sapindales</taxon>
        <taxon>Sapindaceae</taxon>
        <taxon>Hippocastanoideae</taxon>
        <taxon>Acereae</taxon>
        <taxon>Dipteronia</taxon>
    </lineage>
</organism>
<evidence type="ECO:0000259" key="1">
    <source>
        <dbReference type="Pfam" id="PF14111"/>
    </source>
</evidence>
<protein>
    <recommendedName>
        <fullName evidence="1">DUF4283 domain-containing protein</fullName>
    </recommendedName>
</protein>
<comment type="caution">
    <text evidence="2">The sequence shown here is derived from an EMBL/GenBank/DDBJ whole genome shotgun (WGS) entry which is preliminary data.</text>
</comment>
<name>A0AAE0DZV8_9ROSI</name>
<evidence type="ECO:0000313" key="3">
    <source>
        <dbReference type="Proteomes" id="UP001281410"/>
    </source>
</evidence>